<comment type="caution">
    <text evidence="3">The sequence shown here is derived from an EMBL/GenBank/DDBJ whole genome shotgun (WGS) entry which is preliminary data.</text>
</comment>
<dbReference type="InterPro" id="IPR004509">
    <property type="entry name" value="Competence_ComEA_HhH"/>
</dbReference>
<dbReference type="SUPFAM" id="SSF47781">
    <property type="entry name" value="RuvA domain 2-like"/>
    <property type="match status" value="1"/>
</dbReference>
<dbReference type="Pfam" id="PF12836">
    <property type="entry name" value="HHH_3"/>
    <property type="match status" value="1"/>
</dbReference>
<reference evidence="3 4" key="1">
    <citation type="submission" date="2013-03" db="EMBL/GenBank/DDBJ databases">
        <title>The Genome Sequence of Enterococcus columbae ATCC_51263 (PacBio/Illumina hybrid assembly).</title>
        <authorList>
            <consortium name="The Broad Institute Genomics Platform"/>
            <consortium name="The Broad Institute Genome Sequencing Center for Infectious Disease"/>
            <person name="Earl A."/>
            <person name="Russ C."/>
            <person name="Gilmore M."/>
            <person name="Surin D."/>
            <person name="Walker B."/>
            <person name="Young S."/>
            <person name="Zeng Q."/>
            <person name="Gargeya S."/>
            <person name="Fitzgerald M."/>
            <person name="Haas B."/>
            <person name="Abouelleil A."/>
            <person name="Allen A.W."/>
            <person name="Alvarado L."/>
            <person name="Arachchi H.M."/>
            <person name="Berlin A.M."/>
            <person name="Chapman S.B."/>
            <person name="Gainer-Dewar J."/>
            <person name="Goldberg J."/>
            <person name="Griggs A."/>
            <person name="Gujja S."/>
            <person name="Hansen M."/>
            <person name="Howarth C."/>
            <person name="Imamovic A."/>
            <person name="Ireland A."/>
            <person name="Larimer J."/>
            <person name="McCowan C."/>
            <person name="Murphy C."/>
            <person name="Pearson M."/>
            <person name="Poon T.W."/>
            <person name="Priest M."/>
            <person name="Roberts A."/>
            <person name="Saif S."/>
            <person name="Shea T."/>
            <person name="Sisk P."/>
            <person name="Sykes S."/>
            <person name="Wortman J."/>
            <person name="Nusbaum C."/>
            <person name="Birren B."/>
        </authorList>
    </citation>
    <scope>NUCLEOTIDE SEQUENCE [LARGE SCALE GENOMIC DNA]</scope>
    <source>
        <strain evidence="3 4">ATCC 51263</strain>
    </source>
</reference>
<dbReference type="GO" id="GO:0015627">
    <property type="term" value="C:type II protein secretion system complex"/>
    <property type="evidence" value="ECO:0007669"/>
    <property type="project" value="TreeGrafter"/>
</dbReference>
<dbReference type="Gene3D" id="1.10.150.310">
    <property type="entry name" value="Tex RuvX-like domain-like"/>
    <property type="match status" value="1"/>
</dbReference>
<dbReference type="InterPro" id="IPR051675">
    <property type="entry name" value="Endo/Exo/Phosphatase_dom_1"/>
</dbReference>
<dbReference type="AlphaFoldDB" id="S0KUC6"/>
<name>S0KUC6_9ENTE</name>
<accession>S0KUC6</accession>
<dbReference type="InterPro" id="IPR003583">
    <property type="entry name" value="Hlx-hairpin-Hlx_DNA-bd_motif"/>
</dbReference>
<dbReference type="GO" id="GO:0006281">
    <property type="term" value="P:DNA repair"/>
    <property type="evidence" value="ECO:0007669"/>
    <property type="project" value="InterPro"/>
</dbReference>
<dbReference type="NCBIfam" id="TIGR00426">
    <property type="entry name" value="competence protein ComEA helix-hairpin-helix repeat region"/>
    <property type="match status" value="1"/>
</dbReference>
<feature type="domain" description="Helix-hairpin-helix DNA-binding motif class 1" evidence="2">
    <location>
        <begin position="203"/>
        <end position="222"/>
    </location>
</feature>
<dbReference type="Proteomes" id="UP000014113">
    <property type="component" value="Unassembled WGS sequence"/>
</dbReference>
<dbReference type="OrthoDB" id="9790239at2"/>
<feature type="transmembrane region" description="Helical" evidence="1">
    <location>
        <begin position="12"/>
        <end position="32"/>
    </location>
</feature>
<feature type="domain" description="Helix-hairpin-helix DNA-binding motif class 1" evidence="2">
    <location>
        <begin position="173"/>
        <end position="192"/>
    </location>
</feature>
<sequence>MNKLKQQPFVKLYLLGFSLLLLLFIGGGIWFYHADRLKQNDINHVLAQKVPKTAQTSEKKVEQTTKKTTNSSMIYVDISGAINHPGVYQLADDARLFDLIEKAGGLTKEAARDKINQAIKLQDQQKVYIVHIGEQTPEATTASQDERTNLVTSTSSTSEQQQNLVNINEADLTTLQTLSGIGEKKAQAIIAYRQENGSFKSIDDLNKVPGFGEKTVEKIRNLIRI</sequence>
<dbReference type="Pfam" id="PF10531">
    <property type="entry name" value="SLBB"/>
    <property type="match status" value="1"/>
</dbReference>
<evidence type="ECO:0000313" key="3">
    <source>
        <dbReference type="EMBL" id="EOW87494.1"/>
    </source>
</evidence>
<organism evidence="3 4">
    <name type="scientific">Enterococcus columbae DSM 7374 = ATCC 51263</name>
    <dbReference type="NCBI Taxonomy" id="1121865"/>
    <lineage>
        <taxon>Bacteria</taxon>
        <taxon>Bacillati</taxon>
        <taxon>Bacillota</taxon>
        <taxon>Bacilli</taxon>
        <taxon>Lactobacillales</taxon>
        <taxon>Enterococcaceae</taxon>
        <taxon>Enterococcus</taxon>
    </lineage>
</organism>
<dbReference type="RefSeq" id="WP_016182829.1">
    <property type="nucleotide sequence ID" value="NZ_JXKI01000006.1"/>
</dbReference>
<dbReference type="PATRIC" id="fig|1121865.3.peg.656"/>
<proteinExistence type="predicted"/>
<dbReference type="PANTHER" id="PTHR21180:SF32">
    <property type="entry name" value="ENDONUCLEASE_EXONUCLEASE_PHOSPHATASE FAMILY DOMAIN-CONTAINING PROTEIN 1"/>
    <property type="match status" value="1"/>
</dbReference>
<evidence type="ECO:0000259" key="2">
    <source>
        <dbReference type="SMART" id="SM00278"/>
    </source>
</evidence>
<dbReference type="EMBL" id="ASWJ01000003">
    <property type="protein sequence ID" value="EOW87494.1"/>
    <property type="molecule type" value="Genomic_DNA"/>
</dbReference>
<keyword evidence="1" id="KW-0812">Transmembrane</keyword>
<dbReference type="eggNOG" id="COG1555">
    <property type="taxonomic scope" value="Bacteria"/>
</dbReference>
<evidence type="ECO:0000313" key="4">
    <source>
        <dbReference type="Proteomes" id="UP000014113"/>
    </source>
</evidence>
<dbReference type="InterPro" id="IPR010994">
    <property type="entry name" value="RuvA_2-like"/>
</dbReference>
<protein>
    <recommendedName>
        <fullName evidence="2">Helix-hairpin-helix DNA-binding motif class 1 domain-containing protein</fullName>
    </recommendedName>
</protein>
<keyword evidence="1" id="KW-1133">Transmembrane helix</keyword>
<keyword evidence="1" id="KW-0472">Membrane</keyword>
<dbReference type="GO" id="GO:0003677">
    <property type="term" value="F:DNA binding"/>
    <property type="evidence" value="ECO:0007669"/>
    <property type="project" value="InterPro"/>
</dbReference>
<dbReference type="InterPro" id="IPR019554">
    <property type="entry name" value="Soluble_ligand-bd"/>
</dbReference>
<evidence type="ECO:0000256" key="1">
    <source>
        <dbReference type="SAM" id="Phobius"/>
    </source>
</evidence>
<dbReference type="GO" id="GO:0015628">
    <property type="term" value="P:protein secretion by the type II secretion system"/>
    <property type="evidence" value="ECO:0007669"/>
    <property type="project" value="TreeGrafter"/>
</dbReference>
<dbReference type="STRING" id="1121865.OMW_00666"/>
<dbReference type="SMART" id="SM00278">
    <property type="entry name" value="HhH1"/>
    <property type="match status" value="2"/>
</dbReference>
<gene>
    <name evidence="3" type="ORF">I568_00538</name>
</gene>
<dbReference type="Gene3D" id="3.10.560.10">
    <property type="entry name" value="Outer membrane lipoprotein wza domain like"/>
    <property type="match status" value="1"/>
</dbReference>
<keyword evidence="4" id="KW-1185">Reference proteome</keyword>
<dbReference type="PANTHER" id="PTHR21180">
    <property type="entry name" value="ENDONUCLEASE/EXONUCLEASE/PHOSPHATASE FAMILY DOMAIN-CONTAINING PROTEIN 1"/>
    <property type="match status" value="1"/>
</dbReference>